<reference evidence="9" key="1">
    <citation type="submission" date="2018-10" db="EMBL/GenBank/DDBJ databases">
        <title>Schaedlerella arabinophila gen. nov. sp. nov., isolated from the mouse intestinal tract and comparative analysis with the genome of the closely related altered Schaedler flora strain ASF502.</title>
        <authorList>
            <person name="Miyake S."/>
            <person name="Soh M."/>
            <person name="Seedorf H."/>
        </authorList>
    </citation>
    <scope>NUCLEOTIDE SEQUENCE [LARGE SCALE GENOMIC DNA]</scope>
    <source>
        <strain evidence="9">DSM 106076</strain>
    </source>
</reference>
<dbReference type="InterPro" id="IPR036962">
    <property type="entry name" value="Glyco_hydro_3_N_sf"/>
</dbReference>
<organism evidence="9 10">
    <name type="scientific">Schaedlerella arabinosiphila</name>
    <dbReference type="NCBI Taxonomy" id="2044587"/>
    <lineage>
        <taxon>Bacteria</taxon>
        <taxon>Bacillati</taxon>
        <taxon>Bacillota</taxon>
        <taxon>Clostridia</taxon>
        <taxon>Lachnospirales</taxon>
        <taxon>Lachnospiraceae</taxon>
        <taxon>Schaedlerella</taxon>
    </lineage>
</organism>
<evidence type="ECO:0000256" key="4">
    <source>
        <dbReference type="ARBA" id="ARBA00022729"/>
    </source>
</evidence>
<feature type="domain" description="Glycoside hydrolase family 3 C-terminal" evidence="8">
    <location>
        <begin position="502"/>
        <end position="760"/>
    </location>
</feature>
<dbReference type="PANTHER" id="PTHR30620">
    <property type="entry name" value="PERIPLASMIC BETA-GLUCOSIDASE-RELATED"/>
    <property type="match status" value="1"/>
</dbReference>
<dbReference type="SUPFAM" id="SSF51445">
    <property type="entry name" value="(Trans)glycosidases"/>
    <property type="match status" value="1"/>
</dbReference>
<comment type="catalytic activity">
    <reaction evidence="1">
        <text>Hydrolysis of terminal, non-reducing beta-D-glucosyl residues with release of beta-D-glucose.</text>
        <dbReference type="EC" id="3.2.1.21"/>
    </reaction>
</comment>
<name>A0A426DM36_9FIRM</name>
<sequence>MAEKKWQKEIKDGYILVRNEGGKDIAYSPESGVKLLEEDGYLFKNLSGSGRLEKYEDWRLPAEERAEDLASRLSMEQIAGLMLYSSHQTVTSPGRGDTFNQRFAGTYDGKPFDMEHGDITQLTDQQKEFLETDQVRHILLTTVESAEAAAKWNNHIQEFCEGTGLGIPASISSDPRHGAASNGEFFVGARGMISQWPSQLGLAATFCPETVKRFGEILADEYRGLGIVTALSPQIDLASEPRWNRYNGTFGEGTKLTVDLARAYVDGCQTTEESPDGWGSRSVNAMVKHWPGGGTGEGGRDAHFSYGKYAVYPGENFEEHLKPFTEGAFRLDGKTGQASSVMPYYTISYGIDKKYGENVGNSYSKYIVQELLRDTCGYDGVVCTDWGITDTCSSDEMISGMNWGTAHLSVEERHYKALMAGVDQFGGNTKKAPVLAAYRMGCASAGEEAMQERMRRSAKRILKNIFRPGLFENPYVDTEESRHVVGNAAFMEAGFQAQKDSVVLLKNKGQVLPMKPGTKVYIPECPETWLYGMPALFAEDLRVPGHPWLEKALAGQYFTPVDSPEEADAAIVFMESPKPMLPGYSREKGYVPLTLQYRPYTSQKGRKKSIAGGDPFCYAHQEEGFRSRGNTSGVSSGYQASDRAYLGKTNTCANEKHLDVFLQTKEAMGEKPVIAVVDTSGPMVVSEFEPLADAVLMGFEIQKQAYLEVITGRHTPSGLLPFQIPADMDTVEEQQEDVPRDVRCYEDTCGHKYDFAYGMDFSQVIEDERVRRYR</sequence>
<keyword evidence="5 9" id="KW-0378">Hydrolase</keyword>
<evidence type="ECO:0000256" key="1">
    <source>
        <dbReference type="ARBA" id="ARBA00000448"/>
    </source>
</evidence>
<dbReference type="InterPro" id="IPR002772">
    <property type="entry name" value="Glyco_hydro_3_C"/>
</dbReference>
<dbReference type="GO" id="GO:0009251">
    <property type="term" value="P:glucan catabolic process"/>
    <property type="evidence" value="ECO:0007669"/>
    <property type="project" value="TreeGrafter"/>
</dbReference>
<dbReference type="InterPro" id="IPR051915">
    <property type="entry name" value="Cellulose_Degrad_GH3"/>
</dbReference>
<evidence type="ECO:0000256" key="5">
    <source>
        <dbReference type="ARBA" id="ARBA00022801"/>
    </source>
</evidence>
<dbReference type="InterPro" id="IPR001764">
    <property type="entry name" value="Glyco_hydro_3_N"/>
</dbReference>
<dbReference type="PRINTS" id="PR00133">
    <property type="entry name" value="GLHYDRLASE3"/>
</dbReference>
<comment type="similarity">
    <text evidence="2">Belongs to the glycosyl hydrolase 3 family.</text>
</comment>
<dbReference type="GO" id="GO:0008422">
    <property type="term" value="F:beta-glucosidase activity"/>
    <property type="evidence" value="ECO:0007669"/>
    <property type="project" value="UniProtKB-EC"/>
</dbReference>
<dbReference type="Gene3D" id="3.40.50.1700">
    <property type="entry name" value="Glycoside hydrolase family 3 C-terminal domain"/>
    <property type="match status" value="1"/>
</dbReference>
<dbReference type="Proteomes" id="UP000274920">
    <property type="component" value="Unassembled WGS sequence"/>
</dbReference>
<dbReference type="PANTHER" id="PTHR30620:SF16">
    <property type="entry name" value="LYSOSOMAL BETA GLUCOSIDASE"/>
    <property type="match status" value="1"/>
</dbReference>
<protein>
    <recommendedName>
        <fullName evidence="3">beta-glucosidase</fullName>
        <ecNumber evidence="3">3.2.1.21</ecNumber>
    </recommendedName>
</protein>
<dbReference type="Pfam" id="PF00933">
    <property type="entry name" value="Glyco_hydro_3"/>
    <property type="match status" value="1"/>
</dbReference>
<evidence type="ECO:0000256" key="6">
    <source>
        <dbReference type="ARBA" id="ARBA00023295"/>
    </source>
</evidence>
<dbReference type="AlphaFoldDB" id="A0A426DM36"/>
<evidence type="ECO:0000259" key="8">
    <source>
        <dbReference type="Pfam" id="PF01915"/>
    </source>
</evidence>
<dbReference type="RefSeq" id="WP_125129021.1">
    <property type="nucleotide sequence ID" value="NZ_RHJS01000002.1"/>
</dbReference>
<dbReference type="SUPFAM" id="SSF52279">
    <property type="entry name" value="Beta-D-glucan exohydrolase, C-terminal domain"/>
    <property type="match status" value="1"/>
</dbReference>
<dbReference type="Pfam" id="PF01915">
    <property type="entry name" value="Glyco_hydro_3_C"/>
    <property type="match status" value="1"/>
</dbReference>
<gene>
    <name evidence="9" type="ORF">EBB54_22445</name>
</gene>
<evidence type="ECO:0000313" key="9">
    <source>
        <dbReference type="EMBL" id="RRK33814.1"/>
    </source>
</evidence>
<evidence type="ECO:0000313" key="10">
    <source>
        <dbReference type="Proteomes" id="UP000274920"/>
    </source>
</evidence>
<proteinExistence type="inferred from homology"/>
<comment type="caution">
    <text evidence="9">The sequence shown here is derived from an EMBL/GenBank/DDBJ whole genome shotgun (WGS) entry which is preliminary data.</text>
</comment>
<feature type="domain" description="Glycoside hydrolase family 3 N-terminal" evidence="7">
    <location>
        <begin position="121"/>
        <end position="462"/>
    </location>
</feature>
<dbReference type="Gene3D" id="3.20.20.300">
    <property type="entry name" value="Glycoside hydrolase, family 3, N-terminal domain"/>
    <property type="match status" value="1"/>
</dbReference>
<evidence type="ECO:0000256" key="2">
    <source>
        <dbReference type="ARBA" id="ARBA00005336"/>
    </source>
</evidence>
<dbReference type="InterPro" id="IPR017853">
    <property type="entry name" value="GH"/>
</dbReference>
<dbReference type="EMBL" id="RHJS01000002">
    <property type="protein sequence ID" value="RRK33814.1"/>
    <property type="molecule type" value="Genomic_DNA"/>
</dbReference>
<keyword evidence="10" id="KW-1185">Reference proteome</keyword>
<accession>A0A426DM36</accession>
<dbReference type="EC" id="3.2.1.21" evidence="3"/>
<keyword evidence="6" id="KW-0326">Glycosidase</keyword>
<evidence type="ECO:0000256" key="3">
    <source>
        <dbReference type="ARBA" id="ARBA00012744"/>
    </source>
</evidence>
<keyword evidence="4" id="KW-0732">Signal</keyword>
<evidence type="ECO:0000259" key="7">
    <source>
        <dbReference type="Pfam" id="PF00933"/>
    </source>
</evidence>
<dbReference type="InterPro" id="IPR036881">
    <property type="entry name" value="Glyco_hydro_3_C_sf"/>
</dbReference>